<sequence length="367" mass="41128">MTEKTTGHTRRTILKMGVAATTLPLFNINHAWSQDVVFDGKVFDAGGAVLRVGEWGGPWGELVNKYLLTDFQKEFNCKIEYDSTWPWFPKFVAGGAEKPPLDITNWNLPEMFKTAKAGDFFLKLDELLPNVPNAKNLWPFATANGVGVTWAFNQYGYAYRTDLVSPPPSSFKDLWKPEFAGKRGTYITSNTLQMDFFLVACGIFGKDQYDLDAGYEAMKALMPAKISDFTGNMQTLMDRGEVVVAVLDDAEPMQARDKGAPFAFWYWTEQQPILTQTYTISRYAEPVQKKLAFALLDRALDPTFIGNMGKEFYLRPTVSNAVLPDNLAKAGVVNSADAIKGFWVPDWNSYLENEDDIVETVNGIFAS</sequence>
<keyword evidence="1" id="KW-0732">Signal</keyword>
<dbReference type="GO" id="GO:0030288">
    <property type="term" value="C:outer membrane-bounded periplasmic space"/>
    <property type="evidence" value="ECO:0007669"/>
    <property type="project" value="TreeGrafter"/>
</dbReference>
<accession>A0A1B8RCU8</accession>
<proteinExistence type="predicted"/>
<reference evidence="2" key="1">
    <citation type="journal article" date="2015" name="BMC Genomics">
        <title>Transcriptome profiling of a Rhizobium leguminosarum bv. trifolii rosR mutant reveals the role of the transcriptional regulator RosR in motility, synthesis of cell-surface components, and other cellular processes.</title>
        <authorList>
            <person name="Rachwal K."/>
            <person name="Matczynska E."/>
            <person name="Janczarek M."/>
        </authorList>
    </citation>
    <scope>NUCLEOTIDE SEQUENCE</scope>
    <source>
        <strain evidence="2">Rt24.2</strain>
    </source>
</reference>
<dbReference type="GO" id="GO:0030975">
    <property type="term" value="F:thiamine binding"/>
    <property type="evidence" value="ECO:0007669"/>
    <property type="project" value="TreeGrafter"/>
</dbReference>
<evidence type="ECO:0000256" key="1">
    <source>
        <dbReference type="ARBA" id="ARBA00022729"/>
    </source>
</evidence>
<dbReference type="EMBL" id="KX488066">
    <property type="protein sequence ID" value="AOO90430.1"/>
    <property type="molecule type" value="Genomic_DNA"/>
</dbReference>
<dbReference type="RefSeq" id="WP_018444811.1">
    <property type="nucleotide sequence ID" value="NZ_MAMO01000022.1"/>
</dbReference>
<organism evidence="2">
    <name type="scientific">Rhizobium leguminosarum bv. trifolii</name>
    <dbReference type="NCBI Taxonomy" id="386"/>
    <lineage>
        <taxon>Bacteria</taxon>
        <taxon>Pseudomonadati</taxon>
        <taxon>Pseudomonadota</taxon>
        <taxon>Alphaproteobacteria</taxon>
        <taxon>Hyphomicrobiales</taxon>
        <taxon>Rhizobiaceae</taxon>
        <taxon>Rhizobium/Agrobacterium group</taxon>
        <taxon>Rhizobium</taxon>
    </lineage>
</organism>
<protein>
    <submittedName>
        <fullName evidence="2">ABC transporter substrate-binding protein</fullName>
    </submittedName>
</protein>
<reference evidence="2" key="2">
    <citation type="journal article" date="2016" name="Front. Microbiol.">
        <title>The Regulatory Protein RosR Affects Rhizobium leguminosarum bv. trifolii Protein Profiles, Cell Surface Properties, and Symbiosis with Clover.</title>
        <authorList>
            <person name="Rachwal K."/>
            <person name="Boguszewska A."/>
            <person name="Kopcinska J."/>
            <person name="Karas M."/>
            <person name="Tchorzewski M."/>
            <person name="Janczarek M."/>
        </authorList>
    </citation>
    <scope>NUCLEOTIDE SEQUENCE</scope>
    <source>
        <strain evidence="2">Rt24.2</strain>
    </source>
</reference>
<name>A0A1B8RCU8_RHILT</name>
<dbReference type="PANTHER" id="PTHR30006">
    <property type="entry name" value="THIAMINE-BINDING PERIPLASMIC PROTEIN-RELATED"/>
    <property type="match status" value="1"/>
</dbReference>
<dbReference type="AlphaFoldDB" id="A0A1B8RCU8"/>
<dbReference type="GO" id="GO:0030976">
    <property type="term" value="F:thiamine pyrophosphate binding"/>
    <property type="evidence" value="ECO:0007669"/>
    <property type="project" value="TreeGrafter"/>
</dbReference>
<dbReference type="Gene3D" id="3.40.190.10">
    <property type="entry name" value="Periplasmic binding protein-like II"/>
    <property type="match status" value="2"/>
</dbReference>
<dbReference type="GO" id="GO:0015888">
    <property type="term" value="P:thiamine transport"/>
    <property type="evidence" value="ECO:0007669"/>
    <property type="project" value="TreeGrafter"/>
</dbReference>
<dbReference type="SUPFAM" id="SSF53850">
    <property type="entry name" value="Periplasmic binding protein-like II"/>
    <property type="match status" value="1"/>
</dbReference>
<dbReference type="PANTHER" id="PTHR30006:SF2">
    <property type="entry name" value="ABC TRANSPORTER SUBSTRATE-BINDING PROTEIN"/>
    <property type="match status" value="1"/>
</dbReference>
<evidence type="ECO:0000313" key="2">
    <source>
        <dbReference type="EMBL" id="AOO90430.1"/>
    </source>
</evidence>